<dbReference type="SUPFAM" id="SSF53474">
    <property type="entry name" value="alpha/beta-Hydrolases"/>
    <property type="match status" value="1"/>
</dbReference>
<comment type="caution">
    <text evidence="2">The sequence shown here is derived from an EMBL/GenBank/DDBJ whole genome shotgun (WGS) entry which is preliminary data.</text>
</comment>
<feature type="domain" description="Serine aminopeptidase S33" evidence="1">
    <location>
        <begin position="63"/>
        <end position="310"/>
    </location>
</feature>
<dbReference type="InterPro" id="IPR029058">
    <property type="entry name" value="AB_hydrolase_fold"/>
</dbReference>
<dbReference type="PANTHER" id="PTHR43265:SF1">
    <property type="entry name" value="ESTERASE ESTD"/>
    <property type="match status" value="1"/>
</dbReference>
<reference evidence="2" key="1">
    <citation type="submission" date="2022-07" db="EMBL/GenBank/DDBJ databases">
        <title>Taxonomy of Novel Oxalotrophic and Methylotrophic Bacteria.</title>
        <authorList>
            <person name="Sahin N."/>
            <person name="Tani A."/>
        </authorList>
    </citation>
    <scope>NUCLEOTIDE SEQUENCE</scope>
    <source>
        <strain evidence="2">Y10</strain>
    </source>
</reference>
<accession>A0ABQ5MLJ9</accession>
<evidence type="ECO:0000313" key="3">
    <source>
        <dbReference type="Proteomes" id="UP001143543"/>
    </source>
</evidence>
<sequence length="339" mass="39266">MNKHILVLLLFLNITLTFAQDIYEYEKEITHKNNYQFTEFKFAKNDENISLFGTLIEPKLNYDKIVFIVSGTGPHTRNAHNYLTEELLLNNIAVFRFDKRGTGKSEGTYSNQPTTYIKDLYNILSEFKTDFSDKKIGIIGHSLGGIAAIGSIQKGLNIDFLIQWSTPVGNYGDFIKYQLTSRYTNKELNNLFKTKDSKEIDEIIHMVQATVFANSNKEYADIYDAVEKKAKEKGFKEKQFRRLVVNPDNMDLMKYNFDSTYKNLEIPTLYIIGSKDSFVNPEKTKETFEAYHNSNITFTMFDGLNHYLTNTGEITKITNELYKMDEKAKSTIINFIKKQ</sequence>
<dbReference type="PANTHER" id="PTHR43265">
    <property type="entry name" value="ESTERASE ESTD"/>
    <property type="match status" value="1"/>
</dbReference>
<dbReference type="InterPro" id="IPR022742">
    <property type="entry name" value="Hydrolase_4"/>
</dbReference>
<gene>
    <name evidence="2" type="ORF">Y10_26220</name>
</gene>
<dbReference type="Pfam" id="PF12146">
    <property type="entry name" value="Hydrolase_4"/>
    <property type="match status" value="1"/>
</dbReference>
<keyword evidence="3" id="KW-1185">Reference proteome</keyword>
<protein>
    <recommendedName>
        <fullName evidence="1">Serine aminopeptidase S33 domain-containing protein</fullName>
    </recommendedName>
</protein>
<evidence type="ECO:0000313" key="2">
    <source>
        <dbReference type="EMBL" id="GLB50254.1"/>
    </source>
</evidence>
<dbReference type="InterPro" id="IPR053145">
    <property type="entry name" value="AB_hydrolase_Est10"/>
</dbReference>
<dbReference type="RefSeq" id="WP_281765883.1">
    <property type="nucleotide sequence ID" value="NZ_BRVO01000003.1"/>
</dbReference>
<dbReference type="EMBL" id="BRVO01000003">
    <property type="protein sequence ID" value="GLB50254.1"/>
    <property type="molecule type" value="Genomic_DNA"/>
</dbReference>
<organism evidence="2 3">
    <name type="scientific">Neptunitalea lumnitzerae</name>
    <dbReference type="NCBI Taxonomy" id="2965509"/>
    <lineage>
        <taxon>Bacteria</taxon>
        <taxon>Pseudomonadati</taxon>
        <taxon>Bacteroidota</taxon>
        <taxon>Flavobacteriia</taxon>
        <taxon>Flavobacteriales</taxon>
        <taxon>Flavobacteriaceae</taxon>
        <taxon>Neptunitalea</taxon>
    </lineage>
</organism>
<proteinExistence type="predicted"/>
<evidence type="ECO:0000259" key="1">
    <source>
        <dbReference type="Pfam" id="PF12146"/>
    </source>
</evidence>
<dbReference type="Proteomes" id="UP001143543">
    <property type="component" value="Unassembled WGS sequence"/>
</dbReference>
<name>A0ABQ5MLJ9_9FLAO</name>
<dbReference type="Gene3D" id="3.40.50.1820">
    <property type="entry name" value="alpha/beta hydrolase"/>
    <property type="match status" value="1"/>
</dbReference>